<dbReference type="PANTHER" id="PTHR42877">
    <property type="entry name" value="L-ORNITHINE N(5)-MONOOXYGENASE-RELATED"/>
    <property type="match status" value="1"/>
</dbReference>
<dbReference type="SUPFAM" id="SSF51905">
    <property type="entry name" value="FAD/NAD(P)-binding domain"/>
    <property type="match status" value="2"/>
</dbReference>
<protein>
    <submittedName>
        <fullName evidence="8">DUF4873 domain-containing protein</fullName>
    </submittedName>
    <submittedName>
        <fullName evidence="4 10">Monooxygenase</fullName>
        <ecNumber evidence="4">1.-.-.-</ecNumber>
        <ecNumber evidence="4">1.14.13.84</ecNumber>
    </submittedName>
</protein>
<dbReference type="EMBL" id="CNFT01000194">
    <property type="protein sequence ID" value="CKR32371.1"/>
    <property type="molecule type" value="Genomic_DNA"/>
</dbReference>
<reference evidence="11 12" key="2">
    <citation type="submission" date="2015-03" db="EMBL/GenBank/DDBJ databases">
        <authorList>
            <consortium name="Pathogen Informatics"/>
        </authorList>
    </citation>
    <scope>NUCLEOTIDE SEQUENCE [LARGE SCALE GENOMIC DNA]</scope>
    <source>
        <strain evidence="5 13">Bir 172</strain>
        <strain evidence="4 15">Bir 185</strain>
        <strain evidence="3 11">G09901357</strain>
        <strain evidence="7 12">P00601463</strain>
    </source>
</reference>
<gene>
    <name evidence="4" type="primary">hapE_2</name>
    <name evidence="3" type="synonym">hapE_1</name>
    <name evidence="10" type="ORF">DKC2_1008</name>
    <name evidence="9" type="ORF">DSJ38_05825</name>
    <name evidence="3" type="ORF">ERS007681_01926</name>
    <name evidence="7" type="ORF">ERS007741_02164</name>
    <name evidence="5" type="ORF">ERS027646_01691</name>
    <name evidence="4" type="ORF">ERS027659_01150</name>
    <name evidence="6" type="ORF">ERS094118_00972</name>
    <name evidence="8" type="ORF">J8J21_05270</name>
</gene>
<dbReference type="InterPro" id="IPR032371">
    <property type="entry name" value="DUF4873"/>
</dbReference>
<dbReference type="Proteomes" id="UP000671119">
    <property type="component" value="Unassembled WGS sequence"/>
</dbReference>
<reference evidence="6 14" key="1">
    <citation type="submission" date="2015-03" db="EMBL/GenBank/DDBJ databases">
        <authorList>
            <consortium name="Pathogen Informatics"/>
            <person name="Murphy D."/>
        </authorList>
    </citation>
    <scope>NUCLEOTIDE SEQUENCE [LARGE SCALE GENOMIC DNA]</scope>
    <source>
        <strain evidence="6 14">0268S</strain>
    </source>
</reference>
<dbReference type="Proteomes" id="UP000050139">
    <property type="component" value="Unassembled WGS sequence"/>
</dbReference>
<name>A0A045IXT4_MYCTX</name>
<dbReference type="EMBL" id="LR027516">
    <property type="protein sequence ID" value="VCU49191.1"/>
    <property type="molecule type" value="Genomic_DNA"/>
</dbReference>
<reference evidence="9" key="4">
    <citation type="submission" date="2018-07" db="EMBL/GenBank/DDBJ databases">
        <authorList>
            <person name="Shah S."/>
            <person name="Brown T."/>
            <person name="Auld S."/>
            <person name="Bratton K."/>
            <person name="Narechania A."/>
            <person name="Mathema B."/>
            <person name="Gandhi N."/>
        </authorList>
    </citation>
    <scope>NUCLEOTIDE SEQUENCE</scope>
    <source>
        <strain evidence="9">32301_S10</strain>
    </source>
</reference>
<evidence type="ECO:0000256" key="1">
    <source>
        <dbReference type="SAM" id="MobiDB-lite"/>
    </source>
</evidence>
<evidence type="ECO:0000313" key="10">
    <source>
        <dbReference type="EMBL" id="VCU49191.1"/>
    </source>
</evidence>
<evidence type="ECO:0000313" key="4">
    <source>
        <dbReference type="EMBL" id="CKR32371.1"/>
    </source>
</evidence>
<proteinExistence type="predicted"/>
<dbReference type="AlphaFoldDB" id="A0A045IXT4"/>
<evidence type="ECO:0000313" key="11">
    <source>
        <dbReference type="Proteomes" id="UP000048289"/>
    </source>
</evidence>
<dbReference type="Proteomes" id="UP000048289">
    <property type="component" value="Unassembled WGS sequence"/>
</dbReference>
<reference evidence="8 18" key="6">
    <citation type="submission" date="2021-03" db="EMBL/GenBank/DDBJ databases">
        <title>Whole Genome Sequencing of Mycobacterium tuberculosis clinical isolates from Arunachal Pradesh, India.</title>
        <authorList>
            <person name="Singh S."/>
            <person name="Mudliar S.R."/>
            <person name="Kulsum U."/>
            <person name="Rufai S.B."/>
            <person name="Singh P.K."/>
            <person name="Umpo M."/>
            <person name="Nyori M."/>
        </authorList>
    </citation>
    <scope>NUCLEOTIDE SEQUENCE [LARGE SCALE GENOMIC DNA]</scope>
    <source>
        <strain evidence="8 18">OMICS/BPL/0142/20/SP</strain>
    </source>
</reference>
<evidence type="ECO:0000313" key="5">
    <source>
        <dbReference type="EMBL" id="CKS34717.1"/>
    </source>
</evidence>
<dbReference type="EMBL" id="CHKL01000230">
    <property type="protein sequence ID" value="COW31573.1"/>
    <property type="molecule type" value="Genomic_DNA"/>
</dbReference>
<sequence>MAGVSEAERRGHRKLVRFQARRAIGPIRPTSAAWDRDFDPAGKRIAVVGTDAAAAHYISRLSESAASVTVFTQAPRRVVTGVPLWTTRAKRWLRRRTGAEHPAVAWATAAIDALTSSGIRTSDGVEHPVDAIIYGTGFAIADQVGDQTLVGAGGVTIRQAWDDGMEPYLGVAVHGFPNYFFITGPDTAAQARCVVECMKLMERTASRRIEVRRSSQQVFNERAQLKPAQPHRQTGGLEAFDLSSAATEDDQTYDGAATLTLAGARFRVRVRLTGHLDPIDGNYHWQGTVFDSLPETSLTHARAATLTIGGRSAPARITEQTPWGTHSVAGVGPPPYARSGPASATT</sequence>
<accession>A0A045IXT4</accession>
<evidence type="ECO:0000313" key="14">
    <source>
        <dbReference type="Proteomes" id="UP000050139"/>
    </source>
</evidence>
<reference evidence="9 16" key="3">
    <citation type="journal article" date="2017" name="N. Engl. J. Med.">
        <title>Transmission of Extensively Drug-Resistant Tuberculosis in South Africa.</title>
        <authorList>
            <person name="Shah N.S."/>
            <person name="Auld S.C."/>
            <person name="Brust J.C."/>
            <person name="Mathema B."/>
            <person name="Ismail N."/>
            <person name="Moodley P."/>
            <person name="Mlisana K."/>
            <person name="Allana S."/>
            <person name="Campbell A."/>
            <person name="Mthiyane T."/>
            <person name="Morris N."/>
            <person name="Mpangase P."/>
            <person name="van der Meulen H."/>
            <person name="Omar S.V."/>
            <person name="Brown T.S."/>
            <person name="Narechania A."/>
            <person name="Shaskina E."/>
            <person name="Kapwata T."/>
            <person name="Kreiswirth B."/>
            <person name="Gandhi N.R."/>
        </authorList>
    </citation>
    <scope>NUCLEOTIDE SEQUENCE [LARGE SCALE GENOMIC DNA]</scope>
    <source>
        <strain evidence="9 16">32301_S10</strain>
    </source>
</reference>
<keyword evidence="4" id="KW-0560">Oxidoreductase</keyword>
<reference evidence="10 17" key="5">
    <citation type="submission" date="2018-08" db="EMBL/GenBank/DDBJ databases">
        <authorList>
            <person name="Fokvardsen B D."/>
            <person name="Norman A."/>
        </authorList>
    </citation>
    <scope>NUCLEOTIDE SEQUENCE [LARGE SCALE GENOMIC DNA]</scope>
    <source>
        <strain evidence="10 17">DKC2</strain>
    </source>
</reference>
<evidence type="ECO:0000259" key="2">
    <source>
        <dbReference type="Pfam" id="PF16170"/>
    </source>
</evidence>
<evidence type="ECO:0000313" key="13">
    <source>
        <dbReference type="Proteomes" id="UP000048948"/>
    </source>
</evidence>
<evidence type="ECO:0000313" key="16">
    <source>
        <dbReference type="Proteomes" id="UP000256381"/>
    </source>
</evidence>
<keyword evidence="4" id="KW-0503">Monooxygenase</keyword>
<evidence type="ECO:0000313" key="8">
    <source>
        <dbReference type="EMBL" id="MBP0682536.1"/>
    </source>
</evidence>
<dbReference type="EMBL" id="QTBD01000086">
    <property type="protein sequence ID" value="REQ54890.1"/>
    <property type="molecule type" value="Genomic_DNA"/>
</dbReference>
<dbReference type="Proteomes" id="UP000050164">
    <property type="component" value="Unassembled WGS sequence"/>
</dbReference>
<evidence type="ECO:0000313" key="6">
    <source>
        <dbReference type="EMBL" id="CLV70447.1"/>
    </source>
</evidence>
<dbReference type="InterPro" id="IPR051209">
    <property type="entry name" value="FAD-bind_Monooxygenase_sf"/>
</dbReference>
<evidence type="ECO:0000313" key="17">
    <source>
        <dbReference type="Proteomes" id="UP000300237"/>
    </source>
</evidence>
<evidence type="ECO:0000313" key="7">
    <source>
        <dbReference type="EMBL" id="COW31573.1"/>
    </source>
</evidence>
<dbReference type="EMBL" id="JAGIZI010000005">
    <property type="protein sequence ID" value="MBP0682536.1"/>
    <property type="molecule type" value="Genomic_DNA"/>
</dbReference>
<dbReference type="Proteomes" id="UP000256381">
    <property type="component" value="Unassembled WGS sequence"/>
</dbReference>
<feature type="region of interest" description="Disordered" evidence="1">
    <location>
        <begin position="321"/>
        <end position="346"/>
    </location>
</feature>
<dbReference type="EMBL" id="CFOE01000221">
    <property type="protein sequence ID" value="CFE39546.1"/>
    <property type="molecule type" value="Genomic_DNA"/>
</dbReference>
<evidence type="ECO:0000313" key="9">
    <source>
        <dbReference type="EMBL" id="REQ54890.1"/>
    </source>
</evidence>
<dbReference type="EMBL" id="COPH01000006">
    <property type="protein sequence ID" value="CLV70447.1"/>
    <property type="molecule type" value="Genomic_DNA"/>
</dbReference>
<dbReference type="OMA" id="HWIDEWA"/>
<dbReference type="SMR" id="A0A045IXT4"/>
<dbReference type="Proteomes" id="UP000048600">
    <property type="component" value="Unassembled WGS sequence"/>
</dbReference>
<dbReference type="EC" id="1.-.-.-" evidence="4"/>
<dbReference type="PANTHER" id="PTHR42877:SF4">
    <property type="entry name" value="FAD_NAD(P)-BINDING DOMAIN-CONTAINING PROTEIN-RELATED"/>
    <property type="match status" value="1"/>
</dbReference>
<organism evidence="4 15">
    <name type="scientific">Mycobacterium tuberculosis</name>
    <dbReference type="NCBI Taxonomy" id="1773"/>
    <lineage>
        <taxon>Bacteria</taxon>
        <taxon>Bacillati</taxon>
        <taxon>Actinomycetota</taxon>
        <taxon>Actinomycetes</taxon>
        <taxon>Mycobacteriales</taxon>
        <taxon>Mycobacteriaceae</taxon>
        <taxon>Mycobacterium</taxon>
        <taxon>Mycobacterium tuberculosis complex</taxon>
    </lineage>
</organism>
<dbReference type="EC" id="1.14.13.84" evidence="4"/>
<feature type="domain" description="DUF4873" evidence="2">
    <location>
        <begin position="251"/>
        <end position="337"/>
    </location>
</feature>
<evidence type="ECO:0000313" key="12">
    <source>
        <dbReference type="Proteomes" id="UP000048600"/>
    </source>
</evidence>
<dbReference type="GO" id="GO:0033767">
    <property type="term" value="F:4-hydroxyacetophenone monooxygenase activity"/>
    <property type="evidence" value="ECO:0007669"/>
    <property type="project" value="UniProtKB-EC"/>
</dbReference>
<dbReference type="Proteomes" id="UP000048948">
    <property type="component" value="Unassembled WGS sequence"/>
</dbReference>
<dbReference type="EMBL" id="CNGE01000265">
    <property type="protein sequence ID" value="CKS34717.1"/>
    <property type="molecule type" value="Genomic_DNA"/>
</dbReference>
<dbReference type="InterPro" id="IPR036188">
    <property type="entry name" value="FAD/NAD-bd_sf"/>
</dbReference>
<dbReference type="RefSeq" id="WP_003898656.1">
    <property type="nucleotide sequence ID" value="NZ_AP017901.1"/>
</dbReference>
<dbReference type="Proteomes" id="UP000300237">
    <property type="component" value="Chromosome"/>
</dbReference>
<dbReference type="Pfam" id="PF16170">
    <property type="entry name" value="DUF4873"/>
    <property type="match status" value="1"/>
</dbReference>
<dbReference type="Gene3D" id="3.50.50.60">
    <property type="entry name" value="FAD/NAD(P)-binding domain"/>
    <property type="match status" value="1"/>
</dbReference>
<evidence type="ECO:0000313" key="3">
    <source>
        <dbReference type="EMBL" id="CFE39546.1"/>
    </source>
</evidence>
<evidence type="ECO:0000313" key="15">
    <source>
        <dbReference type="Proteomes" id="UP000050164"/>
    </source>
</evidence>
<evidence type="ECO:0000313" key="18">
    <source>
        <dbReference type="Proteomes" id="UP000671119"/>
    </source>
</evidence>